<dbReference type="AlphaFoldDB" id="A0A0J1H8N3"/>
<organism evidence="1 2">
    <name type="scientific">Photobacterium ganghwense</name>
    <dbReference type="NCBI Taxonomy" id="320778"/>
    <lineage>
        <taxon>Bacteria</taxon>
        <taxon>Pseudomonadati</taxon>
        <taxon>Pseudomonadota</taxon>
        <taxon>Gammaproteobacteria</taxon>
        <taxon>Vibrionales</taxon>
        <taxon>Vibrionaceae</taxon>
        <taxon>Photobacterium</taxon>
    </lineage>
</organism>
<protein>
    <recommendedName>
        <fullName evidence="3">Carrier domain-containing protein</fullName>
    </recommendedName>
</protein>
<accession>A0A0J1H8N3</accession>
<gene>
    <name evidence="1" type="ORF">ABT57_14380</name>
</gene>
<dbReference type="Proteomes" id="UP000035909">
    <property type="component" value="Unassembled WGS sequence"/>
</dbReference>
<evidence type="ECO:0000313" key="1">
    <source>
        <dbReference type="EMBL" id="KLV08021.1"/>
    </source>
</evidence>
<reference evidence="1 2" key="1">
    <citation type="submission" date="2015-05" db="EMBL/GenBank/DDBJ databases">
        <title>Photobacterium galathea sp. nov.</title>
        <authorList>
            <person name="Machado H."/>
            <person name="Gram L."/>
        </authorList>
    </citation>
    <scope>NUCLEOTIDE SEQUENCE [LARGE SCALE GENOMIC DNA]</scope>
    <source>
        <strain evidence="1 2">DSM 22954</strain>
    </source>
</reference>
<evidence type="ECO:0008006" key="3">
    <source>
        <dbReference type="Google" id="ProtNLM"/>
    </source>
</evidence>
<evidence type="ECO:0000313" key="2">
    <source>
        <dbReference type="Proteomes" id="UP000035909"/>
    </source>
</evidence>
<dbReference type="RefSeq" id="WP_047885914.1">
    <property type="nucleotide sequence ID" value="NZ_CP071326.1"/>
</dbReference>
<sequence length="91" mass="10065">MTGTRVINLLVKIGLPPDLLHSAESDWQLRTDLGLSSAETLHLQVQLEQLGCTGFNLWDTHDYSLQELETMITAPEENAHSALGRSEVNHG</sequence>
<dbReference type="STRING" id="320778.ABT57_14380"/>
<dbReference type="EMBL" id="LDOU01000015">
    <property type="protein sequence ID" value="KLV08021.1"/>
    <property type="molecule type" value="Genomic_DNA"/>
</dbReference>
<dbReference type="OrthoDB" id="6556297at2"/>
<dbReference type="PATRIC" id="fig|320778.3.peg.3126"/>
<proteinExistence type="predicted"/>
<name>A0A0J1H8N3_9GAMM</name>
<keyword evidence="2" id="KW-1185">Reference proteome</keyword>
<comment type="caution">
    <text evidence="1">The sequence shown here is derived from an EMBL/GenBank/DDBJ whole genome shotgun (WGS) entry which is preliminary data.</text>
</comment>